<evidence type="ECO:0000313" key="1">
    <source>
        <dbReference type="Proteomes" id="UP000035681"/>
    </source>
</evidence>
<accession>A0A0K0EMD8</accession>
<sequence>MFGLMSFIYTIPPSYANPEELKVIINEWVKSVENGLPAFRPVRSDKPIPSTKVSSIFHILTPAKFFDSLFTVGNVQMIMPNKPLSKNEEAKKFNKLTATFGR</sequence>
<organism evidence="2">
    <name type="scientific">Strongyloides stercoralis</name>
    <name type="common">Threadworm</name>
    <dbReference type="NCBI Taxonomy" id="6248"/>
    <lineage>
        <taxon>Eukaryota</taxon>
        <taxon>Metazoa</taxon>
        <taxon>Ecdysozoa</taxon>
        <taxon>Nematoda</taxon>
        <taxon>Chromadorea</taxon>
        <taxon>Rhabditida</taxon>
        <taxon>Tylenchina</taxon>
        <taxon>Panagrolaimomorpha</taxon>
        <taxon>Strongyloidoidea</taxon>
        <taxon>Strongyloididae</taxon>
        <taxon>Strongyloides</taxon>
    </lineage>
</organism>
<dbReference type="WBParaSite" id="SSTP_0001062600.1">
    <property type="protein sequence ID" value="SSTP_0001062600.1"/>
    <property type="gene ID" value="SSTP_0001062600"/>
</dbReference>
<proteinExistence type="predicted"/>
<reference evidence="2" key="1">
    <citation type="submission" date="2015-08" db="UniProtKB">
        <authorList>
            <consortium name="WormBaseParasite"/>
        </authorList>
    </citation>
    <scope>IDENTIFICATION</scope>
</reference>
<dbReference type="AlphaFoldDB" id="A0A0K0EMD8"/>
<evidence type="ECO:0000313" key="2">
    <source>
        <dbReference type="WBParaSite" id="SSTP_0001062600.1"/>
    </source>
</evidence>
<dbReference type="WBParaSite" id="TCONS_00002154.p1">
    <property type="protein sequence ID" value="TCONS_00002154.p1"/>
    <property type="gene ID" value="XLOC_002048"/>
</dbReference>
<name>A0A0K0EMD8_STRER</name>
<dbReference type="Proteomes" id="UP000035681">
    <property type="component" value="Unplaced"/>
</dbReference>
<protein>
    <submittedName>
        <fullName evidence="2">SERPIN domain-containing protein</fullName>
    </submittedName>
</protein>
<keyword evidence="1" id="KW-1185">Reference proteome</keyword>